<organism evidence="1 2">
    <name type="scientific">Billgrantia montanilacus</name>
    <dbReference type="NCBI Taxonomy" id="2282305"/>
    <lineage>
        <taxon>Bacteria</taxon>
        <taxon>Pseudomonadati</taxon>
        <taxon>Pseudomonadota</taxon>
        <taxon>Gammaproteobacteria</taxon>
        <taxon>Oceanospirillales</taxon>
        <taxon>Halomonadaceae</taxon>
        <taxon>Billgrantia</taxon>
    </lineage>
</organism>
<dbReference type="AlphaFoldDB" id="A0A368U2K6"/>
<comment type="caution">
    <text evidence="1">The sequence shown here is derived from an EMBL/GenBank/DDBJ whole genome shotgun (WGS) entry which is preliminary data.</text>
</comment>
<name>A0A368U2K6_9GAMM</name>
<evidence type="ECO:0000313" key="1">
    <source>
        <dbReference type="EMBL" id="RCV91234.1"/>
    </source>
</evidence>
<protein>
    <submittedName>
        <fullName evidence="1">Uncharacterized protein</fullName>
    </submittedName>
</protein>
<dbReference type="Proteomes" id="UP000252405">
    <property type="component" value="Unassembled WGS sequence"/>
</dbReference>
<dbReference type="EMBL" id="QPII01000002">
    <property type="protein sequence ID" value="RCV91234.1"/>
    <property type="molecule type" value="Genomic_DNA"/>
</dbReference>
<sequence length="63" mass="7404">MVKAFGSSRPRCAYLFAKRRGNWMKLLVLWPWHLGLDRVRTALEPGHRHYEVLERVKGIEPSS</sequence>
<evidence type="ECO:0000313" key="2">
    <source>
        <dbReference type="Proteomes" id="UP000252405"/>
    </source>
</evidence>
<accession>A0A368U2K6</accession>
<proteinExistence type="predicted"/>
<gene>
    <name evidence="1" type="ORF">DU505_04995</name>
</gene>
<reference evidence="1 2" key="1">
    <citation type="submission" date="2018-07" db="EMBL/GenBank/DDBJ databases">
        <title>Halomonas montanilacus sp. nov., isolated from Lake Pengyan on Tibetan Plateau.</title>
        <authorList>
            <person name="Lu H."/>
            <person name="Xing P."/>
            <person name="Wu Q."/>
        </authorList>
    </citation>
    <scope>NUCLEOTIDE SEQUENCE [LARGE SCALE GENOMIC DNA]</scope>
    <source>
        <strain evidence="1 2">PYC7W</strain>
    </source>
</reference>
<keyword evidence="2" id="KW-1185">Reference proteome</keyword>